<reference evidence="1" key="1">
    <citation type="submission" date="2017-02" db="EMBL/GenBank/DDBJ databases">
        <title>Delving into the versatile metabolic prowess of the omnipresent phylum Bacteroidetes.</title>
        <authorList>
            <person name="Nobu M.K."/>
            <person name="Mei R."/>
            <person name="Narihiro T."/>
            <person name="Kuroda K."/>
            <person name="Liu W.-T."/>
        </authorList>
    </citation>
    <scope>NUCLEOTIDE SEQUENCE</scope>
    <source>
        <strain evidence="1">ADurb.Bin160</strain>
    </source>
</reference>
<accession>A0A1V5ZK22</accession>
<dbReference type="Proteomes" id="UP000485621">
    <property type="component" value="Unassembled WGS sequence"/>
</dbReference>
<name>A0A1V5ZK22_9BACT</name>
<organism evidence="1">
    <name type="scientific">candidate division CPR1 bacterium ADurb.Bin160</name>
    <dbReference type="NCBI Taxonomy" id="1852826"/>
    <lineage>
        <taxon>Bacteria</taxon>
        <taxon>candidate division CPR1</taxon>
    </lineage>
</organism>
<dbReference type="AlphaFoldDB" id="A0A1V5ZK22"/>
<proteinExistence type="predicted"/>
<sequence>MKINPEKFKEINELKMFQNVLHQLSQDAYNRFEMKMRQGYTGWFEADSDNEIYDVLKRGLKHKIDSILRCDVTDRNKYADAMNYLAMLYNLQEEYEEYYNRTPNEDLKIKNFILDMYRNDPVFNCKMYKEQGCCHVDGILCDFPKCSMNEEYINAYNK</sequence>
<protein>
    <submittedName>
        <fullName evidence="1">Uncharacterized protein</fullName>
    </submittedName>
</protein>
<dbReference type="EMBL" id="MWDB01000049">
    <property type="protein sequence ID" value="OQB40304.1"/>
    <property type="molecule type" value="Genomic_DNA"/>
</dbReference>
<comment type="caution">
    <text evidence="1">The sequence shown here is derived from an EMBL/GenBank/DDBJ whole genome shotgun (WGS) entry which is preliminary data.</text>
</comment>
<gene>
    <name evidence="1" type="ORF">BWY04_01393</name>
</gene>
<evidence type="ECO:0000313" key="1">
    <source>
        <dbReference type="EMBL" id="OQB40304.1"/>
    </source>
</evidence>